<evidence type="ECO:0000256" key="1">
    <source>
        <dbReference type="ARBA" id="ARBA00004442"/>
    </source>
</evidence>
<accession>A0ABM7VIY6</accession>
<keyword evidence="6" id="KW-1185">Reference proteome</keyword>
<dbReference type="InterPro" id="IPR012910">
    <property type="entry name" value="Plug_dom"/>
</dbReference>
<protein>
    <submittedName>
        <fullName evidence="5">SusC/RagA family TonB-linked outer membrane protein</fullName>
    </submittedName>
</protein>
<name>A0ABM7VIY6_9BACT</name>
<evidence type="ECO:0000256" key="2">
    <source>
        <dbReference type="ARBA" id="ARBA00023136"/>
    </source>
</evidence>
<dbReference type="Pfam" id="PF07715">
    <property type="entry name" value="Plug"/>
    <property type="match status" value="1"/>
</dbReference>
<evidence type="ECO:0000313" key="6">
    <source>
        <dbReference type="Proteomes" id="UP001354989"/>
    </source>
</evidence>
<dbReference type="Gene3D" id="2.60.40.1120">
    <property type="entry name" value="Carboxypeptidase-like, regulatory domain"/>
    <property type="match status" value="1"/>
</dbReference>
<dbReference type="InterPro" id="IPR023997">
    <property type="entry name" value="TonB-dep_OMP_SusC/RagA_CS"/>
</dbReference>
<keyword evidence="2" id="KW-0472">Membrane</keyword>
<dbReference type="SUPFAM" id="SSF56935">
    <property type="entry name" value="Porins"/>
    <property type="match status" value="1"/>
</dbReference>
<evidence type="ECO:0000313" key="5">
    <source>
        <dbReference type="EMBL" id="BDD00933.1"/>
    </source>
</evidence>
<dbReference type="RefSeq" id="WP_338398163.1">
    <property type="nucleotide sequence ID" value="NZ_AP025293.1"/>
</dbReference>
<organism evidence="5 6">
    <name type="scientific">Persicobacter psychrovividus</name>
    <dbReference type="NCBI Taxonomy" id="387638"/>
    <lineage>
        <taxon>Bacteria</taxon>
        <taxon>Pseudomonadati</taxon>
        <taxon>Bacteroidota</taxon>
        <taxon>Cytophagia</taxon>
        <taxon>Cytophagales</taxon>
        <taxon>Persicobacteraceae</taxon>
        <taxon>Persicobacter</taxon>
    </lineage>
</organism>
<dbReference type="InterPro" id="IPR036942">
    <property type="entry name" value="Beta-barrel_TonB_sf"/>
</dbReference>
<dbReference type="Gene3D" id="2.170.130.10">
    <property type="entry name" value="TonB-dependent receptor, plug domain"/>
    <property type="match status" value="1"/>
</dbReference>
<dbReference type="Proteomes" id="UP001354989">
    <property type="component" value="Plasmid pPP1"/>
</dbReference>
<dbReference type="EMBL" id="AP025293">
    <property type="protein sequence ID" value="BDD00933.1"/>
    <property type="molecule type" value="Genomic_DNA"/>
</dbReference>
<dbReference type="NCBIfam" id="TIGR04056">
    <property type="entry name" value="OMP_RagA_SusC"/>
    <property type="match status" value="1"/>
</dbReference>
<dbReference type="SUPFAM" id="SSF49464">
    <property type="entry name" value="Carboxypeptidase regulatory domain-like"/>
    <property type="match status" value="1"/>
</dbReference>
<proteinExistence type="predicted"/>
<feature type="domain" description="TonB-dependent receptor plug" evidence="4">
    <location>
        <begin position="128"/>
        <end position="236"/>
    </location>
</feature>
<dbReference type="Pfam" id="PF13715">
    <property type="entry name" value="CarbopepD_reg_2"/>
    <property type="match status" value="1"/>
</dbReference>
<keyword evidence="3" id="KW-0998">Cell outer membrane</keyword>
<evidence type="ECO:0000259" key="4">
    <source>
        <dbReference type="Pfam" id="PF07715"/>
    </source>
</evidence>
<gene>
    <name evidence="5" type="ORF">PEPS_32130</name>
</gene>
<dbReference type="InterPro" id="IPR023996">
    <property type="entry name" value="TonB-dep_OMP_SusC/RagA"/>
</dbReference>
<geneLocation type="plasmid" evidence="5 6">
    <name>pPP1</name>
</geneLocation>
<comment type="subcellular location">
    <subcellularLocation>
        <location evidence="1">Cell outer membrane</location>
    </subcellularLocation>
</comment>
<dbReference type="InterPro" id="IPR037066">
    <property type="entry name" value="Plug_dom_sf"/>
</dbReference>
<dbReference type="InterPro" id="IPR008969">
    <property type="entry name" value="CarboxyPept-like_regulatory"/>
</dbReference>
<sequence>MNTIYRMRMGVFKITSILMASLLVILLSTAVYAQDRVTIHGVVSASADGSALPGVTVLVKGSTNGAITDMNGEFNIKAASTATLSFSFIGYKTKDVLVGQQTSINVSLDEDVAQLNEVVVVGYGTVKKSSLTGSVSKVNNDKLDQIPTPRVEEALQGQISGVNIQMSDPQAGAAPKVQVRGVGSIAADASPLVVVDGMVVDSDYMASLDMNDVESISVLKDASSAAIYGSRGGNGVIMITTKGGQEGKAKFAFNAYFGHKFVKKRNIYPSIAQERTRANNFIADAENKLANVDNLGLADPSGYADVLKSALSAAKKAAGEYGRYDHMDLLGTEHDWQDVFFDGGNIQSYNLSASGGTEHTKYRISGGYMSDDGVLLTDSYKKMNLRLNLKTKLTDKLEMGMNINPSREISRAFPAYMYDAMRSAPWLPQYFDEHTFQFIDHKKYPNAAIGDYAFEKPFDNYTDADGNKYQNISTTSNPSALAAVLERDKKTYTNKIFANTYLQYKLLKGLNFKTTLSSTYRGRVRDYWAGTKYHRDGAAKAEDQYRAYNYLKWASDSYFSYNLTKGKHDLSAVLGTSFEHISDEFVEARMKGYENDYIKTGEGGSIISDATSSKVEESLQSFFGRVNYAYNDKYLFSFSLRTDGSSKFGENYQYGIFPAGSFGWRLSEENFMKALPWVNNLKARISYGVTGNNSGISEYEHLAMLGQSSAVFGNNISAGFAPMNIASPDLRWEKQLELNPGIDFGFFGNRVYGSLDWYQRLSQDLLLPREIPSQTGFDKTIVNLGSVKNQGVEFELTARPVVTKDFEWTVTTNMSFNKNELTGFGGVDSLISVYDPKRPAEWIAVVGQPIASYYGYKVDHSRTIPTEYLHDPFSRIGGQSQDVYVQDLNGDGKITTADRTILGNDFPTFVWSVSNSFKYKNWDLSIMWQGNAGAKVRNIDPVYFGNHFASGMDYNKNAFTDHTKNPNLAQNEGRNWVQERIYTDDIIQDASYIALRNVNIGYKLPKTFVKKIGLTSCRIYAAGTNLLYFMANGYSSWNPEGVYNTNNPLTYGYQKGGAPLPRSYTVGFNIEF</sequence>
<dbReference type="NCBIfam" id="TIGR04057">
    <property type="entry name" value="SusC_RagA_signa"/>
    <property type="match status" value="1"/>
</dbReference>
<reference evidence="5 6" key="1">
    <citation type="submission" date="2021-12" db="EMBL/GenBank/DDBJ databases">
        <title>Genome sequencing of bacteria with rrn-lacking chromosome and rrn-plasmid.</title>
        <authorList>
            <person name="Anda M."/>
            <person name="Iwasaki W."/>
        </authorList>
    </citation>
    <scope>NUCLEOTIDE SEQUENCE [LARGE SCALE GENOMIC DNA]</scope>
    <source>
        <strain evidence="5 6">NBRC 101262</strain>
        <plasmid evidence="5 6">pPP1</plasmid>
    </source>
</reference>
<evidence type="ECO:0000256" key="3">
    <source>
        <dbReference type="ARBA" id="ARBA00023237"/>
    </source>
</evidence>
<keyword evidence="5" id="KW-0614">Plasmid</keyword>
<dbReference type="Gene3D" id="2.40.170.20">
    <property type="entry name" value="TonB-dependent receptor, beta-barrel domain"/>
    <property type="match status" value="1"/>
</dbReference>